<evidence type="ECO:0000313" key="2">
    <source>
        <dbReference type="Proteomes" id="UP000198403"/>
    </source>
</evidence>
<protein>
    <submittedName>
        <fullName evidence="1">Uncharacterized protein</fullName>
    </submittedName>
</protein>
<evidence type="ECO:0000313" key="1">
    <source>
        <dbReference type="EMBL" id="SNR73213.1"/>
    </source>
</evidence>
<gene>
    <name evidence="1" type="ORF">SAMN06272737_121104</name>
</gene>
<keyword evidence="2" id="KW-1185">Reference proteome</keyword>
<dbReference type="EMBL" id="FZNO01000021">
    <property type="protein sequence ID" value="SNR73213.1"/>
    <property type="molecule type" value="Genomic_DNA"/>
</dbReference>
<name>A0A238YRI7_9ACTN</name>
<dbReference type="Proteomes" id="UP000198403">
    <property type="component" value="Unassembled WGS sequence"/>
</dbReference>
<organism evidence="1 2">
    <name type="scientific">Blastococcus mobilis</name>
    <dbReference type="NCBI Taxonomy" id="1938746"/>
    <lineage>
        <taxon>Bacteria</taxon>
        <taxon>Bacillati</taxon>
        <taxon>Actinomycetota</taxon>
        <taxon>Actinomycetes</taxon>
        <taxon>Geodermatophilales</taxon>
        <taxon>Geodermatophilaceae</taxon>
        <taxon>Blastococcus</taxon>
    </lineage>
</organism>
<reference evidence="1 2" key="1">
    <citation type="submission" date="2017-06" db="EMBL/GenBank/DDBJ databases">
        <authorList>
            <person name="Kim H.J."/>
            <person name="Triplett B.A."/>
        </authorList>
    </citation>
    <scope>NUCLEOTIDE SEQUENCE [LARGE SCALE GENOMIC DNA]</scope>
    <source>
        <strain evidence="1 2">DSM 44272</strain>
    </source>
</reference>
<proteinExistence type="predicted"/>
<sequence length="31" mass="3393">MDAPPAAIEGGQLSIEPTMSCDDERVRYAIR</sequence>
<dbReference type="AlphaFoldDB" id="A0A238YRI7"/>
<accession>A0A238YRI7</accession>